<dbReference type="Proteomes" id="UP000095283">
    <property type="component" value="Unplaced"/>
</dbReference>
<reference evidence="4" key="1">
    <citation type="submission" date="2016-11" db="UniProtKB">
        <authorList>
            <consortium name="WormBaseParasite"/>
        </authorList>
    </citation>
    <scope>IDENTIFICATION</scope>
</reference>
<keyword evidence="2" id="KW-0812">Transmembrane</keyword>
<keyword evidence="2" id="KW-1133">Transmembrane helix</keyword>
<proteinExistence type="predicted"/>
<evidence type="ECO:0000256" key="2">
    <source>
        <dbReference type="SAM" id="Phobius"/>
    </source>
</evidence>
<feature type="region of interest" description="Disordered" evidence="1">
    <location>
        <begin position="216"/>
        <end position="249"/>
    </location>
</feature>
<evidence type="ECO:0000313" key="3">
    <source>
        <dbReference type="Proteomes" id="UP000095283"/>
    </source>
</evidence>
<evidence type="ECO:0000313" key="4">
    <source>
        <dbReference type="WBParaSite" id="Hba_06623"/>
    </source>
</evidence>
<name>A0A1I7WN95_HETBA</name>
<accession>A0A1I7WN95</accession>
<organism evidence="3 4">
    <name type="scientific">Heterorhabditis bacteriophora</name>
    <name type="common">Entomopathogenic nematode worm</name>
    <dbReference type="NCBI Taxonomy" id="37862"/>
    <lineage>
        <taxon>Eukaryota</taxon>
        <taxon>Metazoa</taxon>
        <taxon>Ecdysozoa</taxon>
        <taxon>Nematoda</taxon>
        <taxon>Chromadorea</taxon>
        <taxon>Rhabditida</taxon>
        <taxon>Rhabditina</taxon>
        <taxon>Rhabditomorpha</taxon>
        <taxon>Strongyloidea</taxon>
        <taxon>Heterorhabditidae</taxon>
        <taxon>Heterorhabditis</taxon>
    </lineage>
</organism>
<dbReference type="WBParaSite" id="Hba_06623">
    <property type="protein sequence ID" value="Hba_06623"/>
    <property type="gene ID" value="Hba_06623"/>
</dbReference>
<feature type="transmembrane region" description="Helical" evidence="2">
    <location>
        <begin position="21"/>
        <end position="40"/>
    </location>
</feature>
<protein>
    <submittedName>
        <fullName evidence="4">Uncharacterized protein</fullName>
    </submittedName>
</protein>
<sequence length="249" mass="28801">MSVFQNVKEFLHTNKTELKKFLKIIITILLNIYFKVYYLASNDVNSILKVNNSWPFFFKQVSANAKNTSFIYRENYYKKQYPLYPELRVKSVHTLLYIEICVNERVICYFDVYYKLMVVSSKNIGKTTYFFQVTVDGPREARTPKIADSTRRRPYSFTTVPSPMPPLTPFIPLPTSHTLQMAIMQCNVTRLHLAAALVDRPAVNDGSPEGVRTISFLQTTPQPPPNKRQRTDSHSTPTGPSKTVWQPYK</sequence>
<keyword evidence="2" id="KW-0472">Membrane</keyword>
<feature type="compositionally biased region" description="Polar residues" evidence="1">
    <location>
        <begin position="234"/>
        <end position="249"/>
    </location>
</feature>
<keyword evidence="3" id="KW-1185">Reference proteome</keyword>
<dbReference type="AlphaFoldDB" id="A0A1I7WN95"/>
<evidence type="ECO:0000256" key="1">
    <source>
        <dbReference type="SAM" id="MobiDB-lite"/>
    </source>
</evidence>